<protein>
    <submittedName>
        <fullName evidence="1">Uncharacterized protein</fullName>
    </submittedName>
</protein>
<dbReference type="Proteomes" id="UP001595904">
    <property type="component" value="Unassembled WGS sequence"/>
</dbReference>
<name>A0ABV8SX69_9GAMM</name>
<organism evidence="1 2">
    <name type="scientific">Steroidobacter flavus</name>
    <dbReference type="NCBI Taxonomy" id="1842136"/>
    <lineage>
        <taxon>Bacteria</taxon>
        <taxon>Pseudomonadati</taxon>
        <taxon>Pseudomonadota</taxon>
        <taxon>Gammaproteobacteria</taxon>
        <taxon>Steroidobacterales</taxon>
        <taxon>Steroidobacteraceae</taxon>
        <taxon>Steroidobacter</taxon>
    </lineage>
</organism>
<reference evidence="2" key="1">
    <citation type="journal article" date="2019" name="Int. J. Syst. Evol. Microbiol.">
        <title>The Global Catalogue of Microorganisms (GCM) 10K type strain sequencing project: providing services to taxonomists for standard genome sequencing and annotation.</title>
        <authorList>
            <consortium name="The Broad Institute Genomics Platform"/>
            <consortium name="The Broad Institute Genome Sequencing Center for Infectious Disease"/>
            <person name="Wu L."/>
            <person name="Ma J."/>
        </authorList>
    </citation>
    <scope>NUCLEOTIDE SEQUENCE [LARGE SCALE GENOMIC DNA]</scope>
    <source>
        <strain evidence="2">CGMCC 1.10759</strain>
    </source>
</reference>
<dbReference type="EMBL" id="JBHSDU010000003">
    <property type="protein sequence ID" value="MFC4311243.1"/>
    <property type="molecule type" value="Genomic_DNA"/>
</dbReference>
<gene>
    <name evidence="1" type="ORF">ACFPN2_19245</name>
</gene>
<comment type="caution">
    <text evidence="1">The sequence shown here is derived from an EMBL/GenBank/DDBJ whole genome shotgun (WGS) entry which is preliminary data.</text>
</comment>
<evidence type="ECO:0000313" key="2">
    <source>
        <dbReference type="Proteomes" id="UP001595904"/>
    </source>
</evidence>
<sequence>MKSIVTKHWYLPVSNGRRYSEGLPGGGNNVGEVGSFANLDLSTYPVYSIDMALNDYQIFASVPAPDSGTSTHNATGWPLGGGAFSRMTPPTVDDQGRGIMLPDLWRNATLAIQELNLRWEWRASDNFASFTDSTGPKFLIAHAPAALSTTTPGALARPMLYLTQSVGNADPAMYGRANTLGMAPAMGTVAGYGDEVYADSMPPLSNWIASYLQWYFTSDGDTGTFGGRPLIECNEVVTFEVRLISKSTTAYPRGLIAYRLYRENGETYEQGIPWDLDTNVPLGQYFQEIQQFGCGYWNQAPGGSHYMDVGGYITVARDFGGWLGRRSF</sequence>
<evidence type="ECO:0000313" key="1">
    <source>
        <dbReference type="EMBL" id="MFC4311243.1"/>
    </source>
</evidence>
<dbReference type="RefSeq" id="WP_380599405.1">
    <property type="nucleotide sequence ID" value="NZ_JBHSDU010000003.1"/>
</dbReference>
<keyword evidence="2" id="KW-1185">Reference proteome</keyword>
<proteinExistence type="predicted"/>
<accession>A0ABV8SX69</accession>